<dbReference type="Proteomes" id="UP001501353">
    <property type="component" value="Unassembled WGS sequence"/>
</dbReference>
<accession>A0ABP7T2I8</accession>
<evidence type="ECO:0000313" key="2">
    <source>
        <dbReference type="Proteomes" id="UP001501353"/>
    </source>
</evidence>
<protein>
    <submittedName>
        <fullName evidence="1">Uncharacterized protein</fullName>
    </submittedName>
</protein>
<name>A0ABP7T2I8_9BURK</name>
<dbReference type="RefSeq" id="WP_344762729.1">
    <property type="nucleotide sequence ID" value="NZ_BAAAZE010000008.1"/>
</dbReference>
<evidence type="ECO:0000313" key="1">
    <source>
        <dbReference type="EMBL" id="GAA4020162.1"/>
    </source>
</evidence>
<gene>
    <name evidence="1" type="ORF">GCM10022212_15690</name>
</gene>
<proteinExistence type="predicted"/>
<dbReference type="EMBL" id="BAAAZE010000008">
    <property type="protein sequence ID" value="GAA4020162.1"/>
    <property type="molecule type" value="Genomic_DNA"/>
</dbReference>
<keyword evidence="2" id="KW-1185">Reference proteome</keyword>
<organism evidence="1 2">
    <name type="scientific">Actimicrobium antarcticum</name>
    <dbReference type="NCBI Taxonomy" id="1051899"/>
    <lineage>
        <taxon>Bacteria</taxon>
        <taxon>Pseudomonadati</taxon>
        <taxon>Pseudomonadota</taxon>
        <taxon>Betaproteobacteria</taxon>
        <taxon>Burkholderiales</taxon>
        <taxon>Oxalobacteraceae</taxon>
        <taxon>Actimicrobium</taxon>
    </lineage>
</organism>
<reference evidence="2" key="1">
    <citation type="journal article" date="2019" name="Int. J. Syst. Evol. Microbiol.">
        <title>The Global Catalogue of Microorganisms (GCM) 10K type strain sequencing project: providing services to taxonomists for standard genome sequencing and annotation.</title>
        <authorList>
            <consortium name="The Broad Institute Genomics Platform"/>
            <consortium name="The Broad Institute Genome Sequencing Center for Infectious Disease"/>
            <person name="Wu L."/>
            <person name="Ma J."/>
        </authorList>
    </citation>
    <scope>NUCLEOTIDE SEQUENCE [LARGE SCALE GENOMIC DNA]</scope>
    <source>
        <strain evidence="2">JCM 16673</strain>
    </source>
</reference>
<comment type="caution">
    <text evidence="1">The sequence shown here is derived from an EMBL/GenBank/DDBJ whole genome shotgun (WGS) entry which is preliminary data.</text>
</comment>
<sequence length="183" mass="19900">MSVSNRVEASRPSKLYFYADRVTAERALQAGEFRLRPNSYGEPLTSTSAASQILPFGAPRALPAASFLTLSLSTALSEKLFQQDQAAPCCVIIHNTEEFGERIHRAVQKALPQWAGIDAAVAYGAPSPLGAAFTKGRHLAGQKEWLFAWRPIQTMLSMNPIVVRIGSIDAFAELREQNTVGPA</sequence>